<protein>
    <submittedName>
        <fullName evidence="2">Uncharacterized protein</fullName>
    </submittedName>
</protein>
<reference evidence="2" key="2">
    <citation type="journal article" date="2015" name="Fish Shellfish Immunol.">
        <title>Early steps in the European eel (Anguilla anguilla)-Vibrio vulnificus interaction in the gills: Role of the RtxA13 toxin.</title>
        <authorList>
            <person name="Callol A."/>
            <person name="Pajuelo D."/>
            <person name="Ebbesson L."/>
            <person name="Teles M."/>
            <person name="MacKenzie S."/>
            <person name="Amaro C."/>
        </authorList>
    </citation>
    <scope>NUCLEOTIDE SEQUENCE</scope>
</reference>
<sequence>MPCLHGLKGCMFFLWIFPGQVCFPRTSVDQAAFQCDTQAEISSGETSALD</sequence>
<dbReference type="EMBL" id="GBXM01076560">
    <property type="protein sequence ID" value="JAH32017.1"/>
    <property type="molecule type" value="Transcribed_RNA"/>
</dbReference>
<dbReference type="AlphaFoldDB" id="A0A0E9RT41"/>
<evidence type="ECO:0000256" key="1">
    <source>
        <dbReference type="SAM" id="SignalP"/>
    </source>
</evidence>
<name>A0A0E9RT41_ANGAN</name>
<proteinExistence type="predicted"/>
<organism evidence="2">
    <name type="scientific">Anguilla anguilla</name>
    <name type="common">European freshwater eel</name>
    <name type="synonym">Muraena anguilla</name>
    <dbReference type="NCBI Taxonomy" id="7936"/>
    <lineage>
        <taxon>Eukaryota</taxon>
        <taxon>Metazoa</taxon>
        <taxon>Chordata</taxon>
        <taxon>Craniata</taxon>
        <taxon>Vertebrata</taxon>
        <taxon>Euteleostomi</taxon>
        <taxon>Actinopterygii</taxon>
        <taxon>Neopterygii</taxon>
        <taxon>Teleostei</taxon>
        <taxon>Anguilliformes</taxon>
        <taxon>Anguillidae</taxon>
        <taxon>Anguilla</taxon>
    </lineage>
</organism>
<reference evidence="2" key="1">
    <citation type="submission" date="2014-11" db="EMBL/GenBank/DDBJ databases">
        <authorList>
            <person name="Amaro Gonzalez C."/>
        </authorList>
    </citation>
    <scope>NUCLEOTIDE SEQUENCE</scope>
</reference>
<keyword evidence="1" id="KW-0732">Signal</keyword>
<evidence type="ECO:0000313" key="2">
    <source>
        <dbReference type="EMBL" id="JAH32017.1"/>
    </source>
</evidence>
<accession>A0A0E9RT41</accession>
<feature type="signal peptide" evidence="1">
    <location>
        <begin position="1"/>
        <end position="22"/>
    </location>
</feature>
<feature type="chain" id="PRO_5002431804" evidence="1">
    <location>
        <begin position="23"/>
        <end position="50"/>
    </location>
</feature>